<protein>
    <recommendedName>
        <fullName evidence="2">Cell wall elongation regulator TseB-like domain-containing protein</fullName>
    </recommendedName>
</protein>
<reference evidence="3" key="2">
    <citation type="journal article" date="2023" name="PLoS ONE">
        <title>Philodulcilactobacillus myokoensis gen. nov., sp. nov., a fructophilic, acidophilic, and agar-phobic lactic acid bacterium isolated from fermented vegetable extracts.</title>
        <authorList>
            <person name="Kouya T."/>
            <person name="Ishiyama Y."/>
            <person name="Ohashi S."/>
            <person name="Kumakubo R."/>
            <person name="Yamazaki T."/>
            <person name="Otaki T."/>
        </authorList>
    </citation>
    <scope>NUCLEOTIDE SEQUENCE</scope>
    <source>
        <strain evidence="3">WR16-4</strain>
    </source>
</reference>
<keyword evidence="1" id="KW-0472">Membrane</keyword>
<comment type="caution">
    <text evidence="3">The sequence shown here is derived from an EMBL/GenBank/DDBJ whole genome shotgun (WGS) entry which is preliminary data.</text>
</comment>
<keyword evidence="1" id="KW-0812">Transmembrane</keyword>
<dbReference type="Proteomes" id="UP001144204">
    <property type="component" value="Unassembled WGS sequence"/>
</dbReference>
<evidence type="ECO:0000259" key="2">
    <source>
        <dbReference type="Pfam" id="PF17881"/>
    </source>
</evidence>
<gene>
    <name evidence="3" type="ORF">WR164_08210</name>
</gene>
<dbReference type="RefSeq" id="WP_286136304.1">
    <property type="nucleotide sequence ID" value="NZ_BRPL01000002.1"/>
</dbReference>
<dbReference type="InterPro" id="IPR046350">
    <property type="entry name" value="Cystatin_sf"/>
</dbReference>
<dbReference type="Gene3D" id="3.10.450.40">
    <property type="match status" value="2"/>
</dbReference>
<dbReference type="SUPFAM" id="SSF54403">
    <property type="entry name" value="Cystatin/monellin"/>
    <property type="match status" value="2"/>
</dbReference>
<sequence>MEREILRKKHNRFILNMILLIVLVILIGVFIIFHQSQSPFRQIRGEASGIAKRDAGVQKVDNFYISNLNQTYYTVGGTNEKNQHLLVVIAKNGGKVTVLNQKDGLSIDQVKNIITKRDHPQKFFNISPAIYNNQPVWSVGYLNQNKQLCYCKVQFKNGKILQLINNV</sequence>
<feature type="transmembrane region" description="Helical" evidence="1">
    <location>
        <begin position="12"/>
        <end position="33"/>
    </location>
</feature>
<keyword evidence="1" id="KW-1133">Transmembrane helix</keyword>
<organism evidence="3 4">
    <name type="scientific">Philodulcilactobacillus myokoensis</name>
    <dbReference type="NCBI Taxonomy" id="2929573"/>
    <lineage>
        <taxon>Bacteria</taxon>
        <taxon>Bacillati</taxon>
        <taxon>Bacillota</taxon>
        <taxon>Bacilli</taxon>
        <taxon>Lactobacillales</taxon>
        <taxon>Lactobacillaceae</taxon>
        <taxon>Philodulcilactobacillus</taxon>
    </lineage>
</organism>
<dbReference type="InterPro" id="IPR041401">
    <property type="entry name" value="TseB-like_dom"/>
</dbReference>
<name>A0A9W6B0Z7_9LACO</name>
<evidence type="ECO:0000313" key="3">
    <source>
        <dbReference type="EMBL" id="GLB46842.1"/>
    </source>
</evidence>
<feature type="domain" description="Cell wall elongation regulator TseB-like" evidence="2">
    <location>
        <begin position="46"/>
        <end position="89"/>
    </location>
</feature>
<dbReference type="AlphaFoldDB" id="A0A9W6B0Z7"/>
<proteinExistence type="predicted"/>
<accession>A0A9W6B0Z7</accession>
<dbReference type="EMBL" id="BRPL01000002">
    <property type="protein sequence ID" value="GLB46842.1"/>
    <property type="molecule type" value="Genomic_DNA"/>
</dbReference>
<evidence type="ECO:0000313" key="4">
    <source>
        <dbReference type="Proteomes" id="UP001144204"/>
    </source>
</evidence>
<evidence type="ECO:0000256" key="1">
    <source>
        <dbReference type="SAM" id="Phobius"/>
    </source>
</evidence>
<keyword evidence="4" id="KW-1185">Reference proteome</keyword>
<dbReference type="Pfam" id="PF17881">
    <property type="entry name" value="TseB"/>
    <property type="match status" value="1"/>
</dbReference>
<reference evidence="3" key="1">
    <citation type="submission" date="2022-07" db="EMBL/GenBank/DDBJ databases">
        <authorList>
            <person name="Kouya T."/>
            <person name="Ishiyama Y."/>
        </authorList>
    </citation>
    <scope>NUCLEOTIDE SEQUENCE</scope>
    <source>
        <strain evidence="3">WR16-4</strain>
    </source>
</reference>